<evidence type="ECO:0000256" key="2">
    <source>
        <dbReference type="SAM" id="SignalP"/>
    </source>
</evidence>
<name>A0A507CXW2_9FUNG</name>
<dbReference type="Proteomes" id="UP000320475">
    <property type="component" value="Unassembled WGS sequence"/>
</dbReference>
<feature type="compositionally biased region" description="Basic and acidic residues" evidence="1">
    <location>
        <begin position="377"/>
        <end position="390"/>
    </location>
</feature>
<proteinExistence type="predicted"/>
<dbReference type="AlphaFoldDB" id="A0A507CXW2"/>
<gene>
    <name evidence="3" type="ORF">SeLEV6574_g04774</name>
</gene>
<organism evidence="3 4">
    <name type="scientific">Synchytrium endobioticum</name>
    <dbReference type="NCBI Taxonomy" id="286115"/>
    <lineage>
        <taxon>Eukaryota</taxon>
        <taxon>Fungi</taxon>
        <taxon>Fungi incertae sedis</taxon>
        <taxon>Chytridiomycota</taxon>
        <taxon>Chytridiomycota incertae sedis</taxon>
        <taxon>Chytridiomycetes</taxon>
        <taxon>Synchytriales</taxon>
        <taxon>Synchytriaceae</taxon>
        <taxon>Synchytrium</taxon>
    </lineage>
</organism>
<dbReference type="EMBL" id="QEAM01000202">
    <property type="protein sequence ID" value="TPX43992.1"/>
    <property type="molecule type" value="Genomic_DNA"/>
</dbReference>
<sequence>MRALFIIAIFLYCSSCALAGDPPEPQPSQLFKLFGPLWFRQQLKGVIVPYNYFAHYNTIPSLKNPDDLRQLELWLRKTRVMMLEKSNELRKAINKNPRRLQTQRAHDLDCLTQTNQHLGLPFEDIPPIEPIPLDFTLENYRSMCEALRDFGDTKGRIRIFLGKYKCTQYNKWLALILPEERIELNAEQSHLLNAIDEFERGLNDRYRKLSDYLASLPKEDPRLGNSGWPYEFGANFRVFKDNKGKALCQGPWCTNSADASLSQVGLQNHLCILFSEPHPLGYEEEDLNTVLARPPWFDQINFHPSQGGGSSERDWTFHGGIYPAETSTMNQNLFGGTLGVGYDTGHASVSQPLDFMHPQYYGGDIGQTSGHGNTADGDVRHTSPGHDKGPIYRPIQK</sequence>
<dbReference type="VEuPathDB" id="FungiDB:SeMB42_g05827"/>
<feature type="signal peptide" evidence="2">
    <location>
        <begin position="1"/>
        <end position="19"/>
    </location>
</feature>
<evidence type="ECO:0000313" key="3">
    <source>
        <dbReference type="EMBL" id="TPX43992.1"/>
    </source>
</evidence>
<evidence type="ECO:0000313" key="4">
    <source>
        <dbReference type="Proteomes" id="UP000320475"/>
    </source>
</evidence>
<evidence type="ECO:0000256" key="1">
    <source>
        <dbReference type="SAM" id="MobiDB-lite"/>
    </source>
</evidence>
<reference evidence="3 4" key="1">
    <citation type="journal article" date="2019" name="Sci. Rep.">
        <title>Comparative genomics of chytrid fungi reveal insights into the obligate biotrophic and pathogenic lifestyle of Synchytrium endobioticum.</title>
        <authorList>
            <person name="van de Vossenberg B.T.L.H."/>
            <person name="Warris S."/>
            <person name="Nguyen H.D.T."/>
            <person name="van Gent-Pelzer M.P.E."/>
            <person name="Joly D.L."/>
            <person name="van de Geest H.C."/>
            <person name="Bonants P.J.M."/>
            <person name="Smith D.S."/>
            <person name="Levesque C.A."/>
            <person name="van der Lee T.A.J."/>
        </authorList>
    </citation>
    <scope>NUCLEOTIDE SEQUENCE [LARGE SCALE GENOMIC DNA]</scope>
    <source>
        <strain evidence="3 4">LEV6574</strain>
    </source>
</reference>
<feature type="region of interest" description="Disordered" evidence="1">
    <location>
        <begin position="364"/>
        <end position="397"/>
    </location>
</feature>
<protein>
    <submittedName>
        <fullName evidence="3">Uncharacterized protein</fullName>
    </submittedName>
</protein>
<comment type="caution">
    <text evidence="3">The sequence shown here is derived from an EMBL/GenBank/DDBJ whole genome shotgun (WGS) entry which is preliminary data.</text>
</comment>
<keyword evidence="2" id="KW-0732">Signal</keyword>
<feature type="chain" id="PRO_5021367510" evidence="2">
    <location>
        <begin position="20"/>
        <end position="397"/>
    </location>
</feature>
<accession>A0A507CXW2</accession>